<dbReference type="AlphaFoldDB" id="A0A9P7Y877"/>
<protein>
    <submittedName>
        <fullName evidence="5">Temperature dependent protein affecting M2 dsRNA replication-domain-containing protein</fullName>
    </submittedName>
</protein>
<dbReference type="SUPFAM" id="SSF88723">
    <property type="entry name" value="PIN domain-like"/>
    <property type="match status" value="1"/>
</dbReference>
<gene>
    <name evidence="5" type="ORF">BJ875DRAFT_476920</name>
</gene>
<comment type="similarity">
    <text evidence="2">Belongs to the XPG/RAD2 endonuclease family.</text>
</comment>
<dbReference type="Pfam" id="PF12247">
    <property type="entry name" value="MKT1_N"/>
    <property type="match status" value="1"/>
</dbReference>
<evidence type="ECO:0000313" key="5">
    <source>
        <dbReference type="EMBL" id="KAG9228667.1"/>
    </source>
</evidence>
<feature type="domain" description="Post-transcriptional regulator MKT1 C-terminal" evidence="3">
    <location>
        <begin position="489"/>
        <end position="732"/>
    </location>
</feature>
<dbReference type="GO" id="GO:0006417">
    <property type="term" value="P:regulation of translation"/>
    <property type="evidence" value="ECO:0007669"/>
    <property type="project" value="UniProtKB-KW"/>
</dbReference>
<dbReference type="CDD" id="cd09902">
    <property type="entry name" value="H3TH_MKT1"/>
    <property type="match status" value="1"/>
</dbReference>
<evidence type="ECO:0000259" key="3">
    <source>
        <dbReference type="Pfam" id="PF12246"/>
    </source>
</evidence>
<evidence type="ECO:0000256" key="2">
    <source>
        <dbReference type="ARBA" id="ARBA00024023"/>
    </source>
</evidence>
<organism evidence="5 6">
    <name type="scientific">Amylocarpus encephaloides</name>
    <dbReference type="NCBI Taxonomy" id="45428"/>
    <lineage>
        <taxon>Eukaryota</taxon>
        <taxon>Fungi</taxon>
        <taxon>Dikarya</taxon>
        <taxon>Ascomycota</taxon>
        <taxon>Pezizomycotina</taxon>
        <taxon>Leotiomycetes</taxon>
        <taxon>Helotiales</taxon>
        <taxon>Helotiales incertae sedis</taxon>
        <taxon>Amylocarpus</taxon>
    </lineage>
</organism>
<accession>A0A9P7Y877</accession>
<reference evidence="5" key="1">
    <citation type="journal article" date="2021" name="IMA Fungus">
        <title>Genomic characterization of three marine fungi, including Emericellopsis atlantica sp. nov. with signatures of a generalist lifestyle and marine biomass degradation.</title>
        <authorList>
            <person name="Hagestad O.C."/>
            <person name="Hou L."/>
            <person name="Andersen J.H."/>
            <person name="Hansen E.H."/>
            <person name="Altermark B."/>
            <person name="Li C."/>
            <person name="Kuhnert E."/>
            <person name="Cox R.J."/>
            <person name="Crous P.W."/>
            <person name="Spatafora J.W."/>
            <person name="Lail K."/>
            <person name="Amirebrahimi M."/>
            <person name="Lipzen A."/>
            <person name="Pangilinan J."/>
            <person name="Andreopoulos W."/>
            <person name="Hayes R.D."/>
            <person name="Ng V."/>
            <person name="Grigoriev I.V."/>
            <person name="Jackson S.A."/>
            <person name="Sutton T.D.S."/>
            <person name="Dobson A.D.W."/>
            <person name="Rama T."/>
        </authorList>
    </citation>
    <scope>NUCLEOTIDE SEQUENCE</scope>
    <source>
        <strain evidence="5">TRa018bII</strain>
    </source>
</reference>
<feature type="domain" description="Post-transcriptional regulator MKT1 N-terminal" evidence="4">
    <location>
        <begin position="318"/>
        <end position="406"/>
    </location>
</feature>
<name>A0A9P7Y877_9HELO</name>
<dbReference type="OrthoDB" id="17262at2759"/>
<dbReference type="InterPro" id="IPR022040">
    <property type="entry name" value="MKT1_N"/>
</dbReference>
<evidence type="ECO:0000256" key="1">
    <source>
        <dbReference type="ARBA" id="ARBA00022845"/>
    </source>
</evidence>
<keyword evidence="6" id="KW-1185">Reference proteome</keyword>
<dbReference type="InterPro" id="IPR022039">
    <property type="entry name" value="MKT1_C"/>
</dbReference>
<dbReference type="InterPro" id="IPR006084">
    <property type="entry name" value="XPG/Rad2"/>
</dbReference>
<dbReference type="InterPro" id="IPR029060">
    <property type="entry name" value="PIN-like_dom_sf"/>
</dbReference>
<dbReference type="PANTHER" id="PTHR11081">
    <property type="entry name" value="FLAP ENDONUCLEASE FAMILY MEMBER"/>
    <property type="match status" value="1"/>
</dbReference>
<dbReference type="EMBL" id="MU251882">
    <property type="protein sequence ID" value="KAG9228667.1"/>
    <property type="molecule type" value="Genomic_DNA"/>
</dbReference>
<sequence>MPQLEGKAYTSQDLLSNPLADLENAVIGVEATSYLQNLIDLPPTHEPLLAALGGDPMTFRLHIENELKQWKDNRMKPIFVFDGQTSVGRDEIALRKAKLALTQTQRAWGLYGENYPDDAVKAFGDSGSVRAQDLYRILQEILAEQGLEFIIAPFNACAQLAYLESLDTHYIDGIMGSQELLLYDIHDCVLLPPSTADWESKKVVGISKSEITKKLNVTPEMLADALLMIGTSFLPSFPPLSDRGIITQEPFTIKDAANLLRTSEKSVTTTCAAFNDILQVQDPTWLDKFRKAKMIVKHSGTVQESGVIHIKDYDKLTSDNVDYLGLQLPAELYYYLSKALIGPRVMNIFILLEALVLPTLDGVVSDEYRRIVTHTLVPLRETAAALIVSRIHRAFQYKELTLKYWFDDTLKVTLIPRNKQALANQQADTWGVKDPDLKSQEQALGISAGTLSFAILSLKQKDFAAKTIAKGKVKDLHSEPEVVSNVLWRLLHLRGYINDKHELTSWGRALATTLKAMRPSVKAHNDVHHIQEAAFLALELLRFENLNSRDRHTDLIGGPLRGEEKDKESCILIGRTACLLKLRHHSVGYTGPLSKNLLAFHSIIKAVRETERDLVEAIAASMFLANHAHRKRDDYGKIGRSLPFAADVDIALGIAVKTYLDDFVKLDQSESERETGKLKYIQKFLPHSVKFVEDLDVAFKFFDAVHDGVKTLGDEIGELDRKAWDDAKVWLSTRR</sequence>
<dbReference type="PRINTS" id="PR00853">
    <property type="entry name" value="XPGRADSUPER"/>
</dbReference>
<dbReference type="CDD" id="cd09858">
    <property type="entry name" value="PIN_MKT1"/>
    <property type="match status" value="1"/>
</dbReference>
<dbReference type="Proteomes" id="UP000824998">
    <property type="component" value="Unassembled WGS sequence"/>
</dbReference>
<comment type="caution">
    <text evidence="5">The sequence shown here is derived from an EMBL/GenBank/DDBJ whole genome shotgun (WGS) entry which is preliminary data.</text>
</comment>
<proteinExistence type="inferred from homology"/>
<dbReference type="Pfam" id="PF12246">
    <property type="entry name" value="MKT1_C"/>
    <property type="match status" value="1"/>
</dbReference>
<dbReference type="PANTHER" id="PTHR11081:SF32">
    <property type="entry name" value="POST-TRANSCRIPTIONAL REGULATOR MKT1"/>
    <property type="match status" value="1"/>
</dbReference>
<dbReference type="InterPro" id="IPR037314">
    <property type="entry name" value="MKT1_H3TH"/>
</dbReference>
<dbReference type="Gene3D" id="3.40.50.1010">
    <property type="entry name" value="5'-nuclease"/>
    <property type="match status" value="1"/>
</dbReference>
<keyword evidence="1" id="KW-0810">Translation regulation</keyword>
<evidence type="ECO:0000259" key="4">
    <source>
        <dbReference type="Pfam" id="PF12247"/>
    </source>
</evidence>
<evidence type="ECO:0000313" key="6">
    <source>
        <dbReference type="Proteomes" id="UP000824998"/>
    </source>
</evidence>
<dbReference type="GO" id="GO:0003730">
    <property type="term" value="F:mRNA 3'-UTR binding"/>
    <property type="evidence" value="ECO:0007669"/>
    <property type="project" value="TreeGrafter"/>
</dbReference>